<dbReference type="InterPro" id="IPR041588">
    <property type="entry name" value="Integrase_H2C2"/>
</dbReference>
<evidence type="ECO:0000256" key="3">
    <source>
        <dbReference type="SAM" id="MobiDB-lite"/>
    </source>
</evidence>
<dbReference type="InterPro" id="IPR021109">
    <property type="entry name" value="Peptidase_aspartic_dom_sf"/>
</dbReference>
<dbReference type="Pfam" id="PF13456">
    <property type="entry name" value="RVT_3"/>
    <property type="match status" value="1"/>
</dbReference>
<feature type="compositionally biased region" description="Basic and acidic residues" evidence="3">
    <location>
        <begin position="264"/>
        <end position="279"/>
    </location>
</feature>
<feature type="region of interest" description="Disordered" evidence="3">
    <location>
        <begin position="264"/>
        <end position="316"/>
    </location>
</feature>
<gene>
    <name evidence="7" type="ORF">FSB_LOCUS57542</name>
</gene>
<evidence type="ECO:0000259" key="4">
    <source>
        <dbReference type="Pfam" id="PF00078"/>
    </source>
</evidence>
<dbReference type="CDD" id="cd00303">
    <property type="entry name" value="retropepsin_like"/>
    <property type="match status" value="1"/>
</dbReference>
<dbReference type="SUPFAM" id="SSF56672">
    <property type="entry name" value="DNA/RNA polymerases"/>
    <property type="match status" value="1"/>
</dbReference>
<dbReference type="Gene3D" id="1.10.340.70">
    <property type="match status" value="1"/>
</dbReference>
<dbReference type="Gene3D" id="3.10.10.10">
    <property type="entry name" value="HIV Type 1 Reverse Transcriptase, subunit A, domain 1"/>
    <property type="match status" value="1"/>
</dbReference>
<dbReference type="Pfam" id="PF17921">
    <property type="entry name" value="Integrase_H2C2"/>
    <property type="match status" value="1"/>
</dbReference>
<evidence type="ECO:0008006" key="8">
    <source>
        <dbReference type="Google" id="ProtNLM"/>
    </source>
</evidence>
<dbReference type="InterPro" id="IPR002156">
    <property type="entry name" value="RNaseH_domain"/>
</dbReference>
<dbReference type="GO" id="GO:0006310">
    <property type="term" value="P:DNA recombination"/>
    <property type="evidence" value="ECO:0007669"/>
    <property type="project" value="UniProtKB-KW"/>
</dbReference>
<feature type="domain" description="RNase H type-1" evidence="5">
    <location>
        <begin position="906"/>
        <end position="979"/>
    </location>
</feature>
<feature type="coiled-coil region" evidence="2">
    <location>
        <begin position="1200"/>
        <end position="1227"/>
    </location>
</feature>
<feature type="compositionally biased region" description="Basic and acidic residues" evidence="3">
    <location>
        <begin position="96"/>
        <end position="107"/>
    </location>
</feature>
<feature type="compositionally biased region" description="Basic residues" evidence="3">
    <location>
        <begin position="82"/>
        <end position="95"/>
    </location>
</feature>
<dbReference type="InterPro" id="IPR036397">
    <property type="entry name" value="RNaseH_sf"/>
</dbReference>
<feature type="compositionally biased region" description="Basic and acidic residues" evidence="3">
    <location>
        <begin position="287"/>
        <end position="310"/>
    </location>
</feature>
<dbReference type="Gene3D" id="2.40.70.10">
    <property type="entry name" value="Acid Proteases"/>
    <property type="match status" value="1"/>
</dbReference>
<feature type="region of interest" description="Disordered" evidence="3">
    <location>
        <begin position="35"/>
        <end position="111"/>
    </location>
</feature>
<dbReference type="InterPro" id="IPR043502">
    <property type="entry name" value="DNA/RNA_pol_sf"/>
</dbReference>
<dbReference type="Pfam" id="PF00078">
    <property type="entry name" value="RVT_1"/>
    <property type="match status" value="1"/>
</dbReference>
<dbReference type="CDD" id="cd09279">
    <property type="entry name" value="RNase_HI_like"/>
    <property type="match status" value="1"/>
</dbReference>
<dbReference type="PANTHER" id="PTHR48475:SF2">
    <property type="entry name" value="RIBONUCLEASE H"/>
    <property type="match status" value="1"/>
</dbReference>
<sequence length="1288" mass="147672">MEAGDTTNQHLSASERQMQALTANIQELVRQSAADRREMQELAKQNQKLMAFLRSRGEIPSPGQGQKEPGAPSESSGGSHQIRSRRQGRQTRGRAKRDEEQMKEMKSQVKAKAAKNLDMLIHRSESPFTKRNSHASSRGVGRDNVSCFPDEPQRLGEDMVQPVGDRAFIDNFIGGRRSVRPANYLLNIRQREGESLRSYVQHFNKEAVQIDEPNEHVALTTFNAGLRKRDFFFQLCKDPPKSMSELMYEAHKFINAEDAFEARDEFPSRKRKESEDRRFKSSRNRSSKQDYPKIERKNVGSSSRREERPKGFTPLNMSIDQVLLQIQDDPEIKWPGKLRSDPTKRSKDLYCRFHRDHGHTTEDCYALKQQIEALIRQGKLGKFVRQDNQEALQEPRPPRQEENKDRQEDRPRDIIGEIRTIVGGLVLGVITFSEDDARGIHQPHDDALVVTMTIVGFITKRVLIDNGSSADIIYLPAYQQMKIDKERLRPIDIPLMGFTGDKVKPSRVVSLIIEAGIFPKQVRASVEFLVVDCPSAYNVIIGRPTLNKLRAVTSTYHLLVRFPTEHGIGEFKGDQATVRECYFAYLGPETKHQMMKIEEGQILAEPMKEIEAVVLDDEKPQHTTSIGTKMDSRLRESMIEFLKDNSDVFAWTHEDMPDIDPSAICHRETSNGGIHQRSILSRLASQRRHDSTAGHKLLTFMNAFFGYNQIMMDEGDQKKTSFITSKGLFCYKVMPFGLKNAGATYQRLMNKMFHNQIGRNVEVYIDDMLVKTKDEANHLEDLEETFKTLRQYLMKLNPSKCVFGVSSRKFLRKLWPYFQSHKIVVLTNHPLRKAMNKPDAAGRLIQWAVELSEFDIEYRPRLAIEAQALIDFIVEFTVAEEEPSEEEPDKKWEVEIDGSLVKGAGGLRIAKELGATTLRVQSDSQLIVGQVNGEYEVKEERMAKYLNFVKKIIHVFDKVILIQVPREQNTEAGALAKLASSEETTNQQIEVQYSPSHMQREMSPIDVSNSWMTPITECLEEGTLPTDPVEARKLKVCSARFVLIHGVLYKRGFSFPYLHCLDKPEAEYVMREVHEGICGNHSRARSLVHKLVRAGYYWPTMQKDATSYTRVCDKCQRFGNLIHSPPETLTPMTAPWPFAQWGLDIMGPLPVGRRQLKFLVVGIDYFTKWVEAEPLATITENNRTDHHDEGSNDSQLRINLDLLDEACDQAEAKTRAYQQRMARYYDRRVKHREFKVGDLVLRKVTLATKDPTQGKLGPTWEEPYRVVKFHRRGTYHLEKLDGIALPHP</sequence>
<dbReference type="Gene3D" id="3.30.70.270">
    <property type="match status" value="1"/>
</dbReference>
<dbReference type="Gene3D" id="3.30.420.10">
    <property type="entry name" value="Ribonuclease H-like superfamily/Ribonuclease H"/>
    <property type="match status" value="2"/>
</dbReference>
<dbReference type="GO" id="GO:0003676">
    <property type="term" value="F:nucleic acid binding"/>
    <property type="evidence" value="ECO:0007669"/>
    <property type="project" value="InterPro"/>
</dbReference>
<feature type="region of interest" description="Disordered" evidence="3">
    <location>
        <begin position="387"/>
        <end position="413"/>
    </location>
</feature>
<accession>A0A2N9IZJ5</accession>
<dbReference type="SUPFAM" id="SSF53098">
    <property type="entry name" value="Ribonuclease H-like"/>
    <property type="match status" value="2"/>
</dbReference>
<dbReference type="GO" id="GO:0004523">
    <property type="term" value="F:RNA-DNA hybrid ribonuclease activity"/>
    <property type="evidence" value="ECO:0007669"/>
    <property type="project" value="InterPro"/>
</dbReference>
<dbReference type="EMBL" id="OIVN01006281">
    <property type="protein sequence ID" value="SPD29660.1"/>
    <property type="molecule type" value="Genomic_DNA"/>
</dbReference>
<name>A0A2N9IZJ5_FAGSY</name>
<reference evidence="7" key="1">
    <citation type="submission" date="2018-02" db="EMBL/GenBank/DDBJ databases">
        <authorList>
            <person name="Cohen D.B."/>
            <person name="Kent A.D."/>
        </authorList>
    </citation>
    <scope>NUCLEOTIDE SEQUENCE</scope>
</reference>
<feature type="compositionally biased region" description="Polar residues" evidence="3">
    <location>
        <begin position="126"/>
        <end position="136"/>
    </location>
</feature>
<dbReference type="InterPro" id="IPR012337">
    <property type="entry name" value="RNaseH-like_sf"/>
</dbReference>
<evidence type="ECO:0000256" key="1">
    <source>
        <dbReference type="ARBA" id="ARBA00023172"/>
    </source>
</evidence>
<evidence type="ECO:0000313" key="7">
    <source>
        <dbReference type="EMBL" id="SPD29660.1"/>
    </source>
</evidence>
<protein>
    <recommendedName>
        <fullName evidence="8">RNase H type-1 domain-containing protein</fullName>
    </recommendedName>
</protein>
<feature type="region of interest" description="Disordered" evidence="3">
    <location>
        <begin position="124"/>
        <end position="145"/>
    </location>
</feature>
<dbReference type="InterPro" id="IPR043128">
    <property type="entry name" value="Rev_trsase/Diguanyl_cyclase"/>
</dbReference>
<evidence type="ECO:0000256" key="2">
    <source>
        <dbReference type="SAM" id="Coils"/>
    </source>
</evidence>
<feature type="compositionally biased region" description="Basic and acidic residues" evidence="3">
    <location>
        <begin position="396"/>
        <end position="413"/>
    </location>
</feature>
<organism evidence="7">
    <name type="scientific">Fagus sylvatica</name>
    <name type="common">Beechnut</name>
    <dbReference type="NCBI Taxonomy" id="28930"/>
    <lineage>
        <taxon>Eukaryota</taxon>
        <taxon>Viridiplantae</taxon>
        <taxon>Streptophyta</taxon>
        <taxon>Embryophyta</taxon>
        <taxon>Tracheophyta</taxon>
        <taxon>Spermatophyta</taxon>
        <taxon>Magnoliopsida</taxon>
        <taxon>eudicotyledons</taxon>
        <taxon>Gunneridae</taxon>
        <taxon>Pentapetalae</taxon>
        <taxon>rosids</taxon>
        <taxon>fabids</taxon>
        <taxon>Fagales</taxon>
        <taxon>Fagaceae</taxon>
        <taxon>Fagus</taxon>
    </lineage>
</organism>
<feature type="domain" description="Integrase zinc-binding" evidence="6">
    <location>
        <begin position="1063"/>
        <end position="1118"/>
    </location>
</feature>
<keyword evidence="1" id="KW-0233">DNA recombination</keyword>
<evidence type="ECO:0000259" key="5">
    <source>
        <dbReference type="Pfam" id="PF13456"/>
    </source>
</evidence>
<dbReference type="PANTHER" id="PTHR48475">
    <property type="entry name" value="RIBONUCLEASE H"/>
    <property type="match status" value="1"/>
</dbReference>
<dbReference type="InterPro" id="IPR000477">
    <property type="entry name" value="RT_dom"/>
</dbReference>
<feature type="compositionally biased region" description="Low complexity" evidence="3">
    <location>
        <begin position="68"/>
        <end position="79"/>
    </location>
</feature>
<feature type="domain" description="Reverse transcriptase" evidence="4">
    <location>
        <begin position="671"/>
        <end position="811"/>
    </location>
</feature>
<dbReference type="CDD" id="cd01647">
    <property type="entry name" value="RT_LTR"/>
    <property type="match status" value="1"/>
</dbReference>
<proteinExistence type="predicted"/>
<keyword evidence="2" id="KW-0175">Coiled coil</keyword>
<evidence type="ECO:0000259" key="6">
    <source>
        <dbReference type="Pfam" id="PF17921"/>
    </source>
</evidence>